<accession>A0A377FZB8</accession>
<organism evidence="2 3">
    <name type="scientific">Exiguobacterium aurantiacum</name>
    <dbReference type="NCBI Taxonomy" id="33987"/>
    <lineage>
        <taxon>Bacteria</taxon>
        <taxon>Bacillati</taxon>
        <taxon>Bacillota</taxon>
        <taxon>Bacilli</taxon>
        <taxon>Bacillales</taxon>
        <taxon>Bacillales Family XII. Incertae Sedis</taxon>
        <taxon>Exiguobacterium</taxon>
    </lineage>
</organism>
<feature type="domain" description="Polymerase beta nucleotidyltransferase" evidence="1">
    <location>
        <begin position="10"/>
        <end position="76"/>
    </location>
</feature>
<dbReference type="Proteomes" id="UP000254060">
    <property type="component" value="Unassembled WGS sequence"/>
</dbReference>
<evidence type="ECO:0000313" key="3">
    <source>
        <dbReference type="Proteomes" id="UP000254060"/>
    </source>
</evidence>
<name>A0A377FZB8_9BACL</name>
<reference evidence="2 3" key="1">
    <citation type="submission" date="2018-06" db="EMBL/GenBank/DDBJ databases">
        <authorList>
            <consortium name="Pathogen Informatics"/>
            <person name="Doyle S."/>
        </authorList>
    </citation>
    <scope>NUCLEOTIDE SEQUENCE [LARGE SCALE GENOMIC DNA]</scope>
    <source>
        <strain evidence="2 3">NCTC13163</strain>
    </source>
</reference>
<dbReference type="InterPro" id="IPR043519">
    <property type="entry name" value="NT_sf"/>
</dbReference>
<evidence type="ECO:0000313" key="2">
    <source>
        <dbReference type="EMBL" id="STO09663.1"/>
    </source>
</evidence>
<sequence length="251" mass="29269">MRQQLAIQLLTATLREDDAVEAIFLKGSFGRGEGDEHSDVDLYVLVADRHLDSFLTRRREHLAAYRPILLTDEIHIVAPQLIVVYDDFLHVDLFTVTMETLNDQDDVTILYDPKQRLKEHRSTLTLADDALFNHTFDSIWFFFQYTKARDRGNDVWAVEMLRQGMTHFAYVLAAHHDPSRASLGLKDVAAREVIPLRKWYEALTPSRHPIVAKHYIARLEEEQEFFETIPGFSHIRLFCSQLILREKSRPH</sequence>
<evidence type="ECO:0000259" key="1">
    <source>
        <dbReference type="Pfam" id="PF18765"/>
    </source>
</evidence>
<dbReference type="SUPFAM" id="SSF81301">
    <property type="entry name" value="Nucleotidyltransferase"/>
    <property type="match status" value="1"/>
</dbReference>
<dbReference type="RefSeq" id="WP_034798824.1">
    <property type="nucleotide sequence ID" value="NZ_UGGP01000001.1"/>
</dbReference>
<dbReference type="Pfam" id="PF18765">
    <property type="entry name" value="Polbeta"/>
    <property type="match status" value="1"/>
</dbReference>
<dbReference type="InterPro" id="IPR041633">
    <property type="entry name" value="Polbeta"/>
</dbReference>
<gene>
    <name evidence="2" type="ORF">NCTC13163_03101</name>
</gene>
<dbReference type="Gene3D" id="3.30.460.10">
    <property type="entry name" value="Beta Polymerase, domain 2"/>
    <property type="match status" value="1"/>
</dbReference>
<dbReference type="CDD" id="cd05403">
    <property type="entry name" value="NT_KNTase_like"/>
    <property type="match status" value="1"/>
</dbReference>
<proteinExistence type="predicted"/>
<dbReference type="AlphaFoldDB" id="A0A377FZB8"/>
<dbReference type="OrthoDB" id="68332at2"/>
<protein>
    <recommendedName>
        <fullName evidence="1">Polymerase beta nucleotidyltransferase domain-containing protein</fullName>
    </recommendedName>
</protein>
<dbReference type="STRING" id="1397694.GCA_000702585_00523"/>
<dbReference type="EMBL" id="UGGP01000001">
    <property type="protein sequence ID" value="STO09663.1"/>
    <property type="molecule type" value="Genomic_DNA"/>
</dbReference>